<dbReference type="Pfam" id="PF10320">
    <property type="entry name" value="7TM_GPCR_Srsx"/>
    <property type="match status" value="1"/>
</dbReference>
<keyword evidence="3 5" id="KW-1133">Transmembrane helix</keyword>
<feature type="transmembrane region" description="Helical" evidence="5">
    <location>
        <begin position="141"/>
        <end position="165"/>
    </location>
</feature>
<evidence type="ECO:0000256" key="3">
    <source>
        <dbReference type="ARBA" id="ARBA00022989"/>
    </source>
</evidence>
<dbReference type="AlphaFoldDB" id="A0A9X6RM09"/>
<dbReference type="GO" id="GO:0016020">
    <property type="term" value="C:membrane"/>
    <property type="evidence" value="ECO:0007669"/>
    <property type="project" value="UniProtKB-SubCell"/>
</dbReference>
<reference evidence="8" key="1">
    <citation type="submission" date="2017-01" db="EMBL/GenBank/DDBJ databases">
        <title>Comparative genomics of anhydrobiosis in the tardigrade Hypsibius dujardini.</title>
        <authorList>
            <person name="Yoshida Y."/>
            <person name="Koutsovoulos G."/>
            <person name="Laetsch D."/>
            <person name="Stevens L."/>
            <person name="Kumar S."/>
            <person name="Horikawa D."/>
            <person name="Ishino K."/>
            <person name="Komine S."/>
            <person name="Tomita M."/>
            <person name="Blaxter M."/>
            <person name="Arakawa K."/>
        </authorList>
    </citation>
    <scope>NUCLEOTIDE SEQUENCE [LARGE SCALE GENOMIC DNA]</scope>
    <source>
        <strain evidence="8">Z151</strain>
    </source>
</reference>
<dbReference type="OrthoDB" id="6159456at2759"/>
<dbReference type="InterPro" id="IPR019424">
    <property type="entry name" value="7TM_GPCR_Srsx"/>
</dbReference>
<dbReference type="SUPFAM" id="SSF81321">
    <property type="entry name" value="Family A G protein-coupled receptor-like"/>
    <property type="match status" value="1"/>
</dbReference>
<keyword evidence="4 5" id="KW-0472">Membrane</keyword>
<name>A0A9X6RM09_HYPEX</name>
<feature type="transmembrane region" description="Helical" evidence="5">
    <location>
        <begin position="60"/>
        <end position="82"/>
    </location>
</feature>
<feature type="domain" description="G-protein coupled receptors family 1 profile" evidence="6">
    <location>
        <begin position="36"/>
        <end position="207"/>
    </location>
</feature>
<proteinExistence type="predicted"/>
<feature type="transmembrane region" description="Helical" evidence="5">
    <location>
        <begin position="94"/>
        <end position="120"/>
    </location>
</feature>
<evidence type="ECO:0000256" key="1">
    <source>
        <dbReference type="ARBA" id="ARBA00004370"/>
    </source>
</evidence>
<feature type="transmembrane region" description="Helical" evidence="5">
    <location>
        <begin position="33"/>
        <end position="53"/>
    </location>
</feature>
<keyword evidence="8" id="KW-1185">Reference proteome</keyword>
<evidence type="ECO:0000256" key="2">
    <source>
        <dbReference type="ARBA" id="ARBA00022692"/>
    </source>
</evidence>
<gene>
    <name evidence="7" type="ORF">BV898_17421</name>
</gene>
<keyword evidence="2 5" id="KW-0812">Transmembrane</keyword>
<dbReference type="InterPro" id="IPR017452">
    <property type="entry name" value="GPCR_Rhodpsn_7TM"/>
</dbReference>
<dbReference type="Gene3D" id="1.20.1070.10">
    <property type="entry name" value="Rhodopsin 7-helix transmembrane proteins"/>
    <property type="match status" value="1"/>
</dbReference>
<dbReference type="EMBL" id="MTYJ01000296">
    <property type="protein sequence ID" value="OWA52983.1"/>
    <property type="molecule type" value="Genomic_DNA"/>
</dbReference>
<evidence type="ECO:0000313" key="8">
    <source>
        <dbReference type="Proteomes" id="UP000192578"/>
    </source>
</evidence>
<dbReference type="Proteomes" id="UP000192578">
    <property type="component" value="Unassembled WGS sequence"/>
</dbReference>
<accession>A0A9X6RM09</accession>
<evidence type="ECO:0000256" key="4">
    <source>
        <dbReference type="ARBA" id="ARBA00023136"/>
    </source>
</evidence>
<protein>
    <recommendedName>
        <fullName evidence="6">G-protein coupled receptors family 1 profile domain-containing protein</fullName>
    </recommendedName>
</protein>
<comment type="caution">
    <text evidence="7">The sequence shown here is derived from an EMBL/GenBank/DDBJ whole genome shotgun (WGS) entry which is preliminary data.</text>
</comment>
<dbReference type="PROSITE" id="PS50262">
    <property type="entry name" value="G_PROTEIN_RECEP_F1_2"/>
    <property type="match status" value="1"/>
</dbReference>
<organism evidence="7 8">
    <name type="scientific">Hypsibius exemplaris</name>
    <name type="common">Freshwater tardigrade</name>
    <dbReference type="NCBI Taxonomy" id="2072580"/>
    <lineage>
        <taxon>Eukaryota</taxon>
        <taxon>Metazoa</taxon>
        <taxon>Ecdysozoa</taxon>
        <taxon>Tardigrada</taxon>
        <taxon>Eutardigrada</taxon>
        <taxon>Parachela</taxon>
        <taxon>Hypsibioidea</taxon>
        <taxon>Hypsibiidae</taxon>
        <taxon>Hypsibius</taxon>
    </lineage>
</organism>
<evidence type="ECO:0000259" key="6">
    <source>
        <dbReference type="PROSITE" id="PS50262"/>
    </source>
</evidence>
<sequence>MDQQNLSLTLRKNATTNCTVSTAEWSAMQVPPIVQGSLIISAQLLNLLFFAQWSNKEPYVLYHISLAASSLLAGATIAASVVLRYQPLTTLTLYLVRLLVMGLYFYANCSALIGTLFISVDRWISVEFPVRYRSAISRRKVLWVICGPIWLSSLVIVASGVARYWTNMVVLPCSGQKIFTVSGPAFAVWEYAKGPFVLPLLFLTQLR</sequence>
<comment type="subcellular location">
    <subcellularLocation>
        <location evidence="1">Membrane</location>
    </subcellularLocation>
</comment>
<evidence type="ECO:0000256" key="5">
    <source>
        <dbReference type="SAM" id="Phobius"/>
    </source>
</evidence>
<evidence type="ECO:0000313" key="7">
    <source>
        <dbReference type="EMBL" id="OWA52983.1"/>
    </source>
</evidence>